<dbReference type="InterPro" id="IPR036770">
    <property type="entry name" value="Ankyrin_rpt-contain_sf"/>
</dbReference>
<keyword evidence="2 3" id="KW-0040">ANK repeat</keyword>
<dbReference type="RefSeq" id="WP_289504625.1">
    <property type="nucleotide sequence ID" value="NZ_CP116805.1"/>
</dbReference>
<dbReference type="InterPro" id="IPR050745">
    <property type="entry name" value="Multifunctional_regulatory"/>
</dbReference>
<dbReference type="PROSITE" id="PS50088">
    <property type="entry name" value="ANK_REPEAT"/>
    <property type="match status" value="2"/>
</dbReference>
<keyword evidence="6" id="KW-1185">Reference proteome</keyword>
<evidence type="ECO:0000256" key="4">
    <source>
        <dbReference type="SAM" id="SignalP"/>
    </source>
</evidence>
<dbReference type="Pfam" id="PF12796">
    <property type="entry name" value="Ank_2"/>
    <property type="match status" value="1"/>
</dbReference>
<gene>
    <name evidence="5" type="ORF">PH603_03865</name>
</gene>
<dbReference type="SUPFAM" id="SSF48403">
    <property type="entry name" value="Ankyrin repeat"/>
    <property type="match status" value="1"/>
</dbReference>
<dbReference type="KEGG" id="gso:PH603_03865"/>
<evidence type="ECO:0000256" key="2">
    <source>
        <dbReference type="ARBA" id="ARBA00023043"/>
    </source>
</evidence>
<organism evidence="5 6">
    <name type="scientific">Gimibacter soli</name>
    <dbReference type="NCBI Taxonomy" id="3024400"/>
    <lineage>
        <taxon>Bacteria</taxon>
        <taxon>Pseudomonadati</taxon>
        <taxon>Pseudomonadota</taxon>
        <taxon>Alphaproteobacteria</taxon>
        <taxon>Kordiimonadales</taxon>
        <taxon>Temperatibacteraceae</taxon>
        <taxon>Gimibacter</taxon>
    </lineage>
</organism>
<sequence>MRIPPISLVLLALVAGCASMPTHQLPGVEPSAPSLLVGEELPVCQAFVRSWQTVHAGPGLAEEWDFDPRQIFGDASVTSVPDARKENVRSTLYGVSRTFPIDFDGDGDMEIIHMQGESYGWRLRGANFLLFEDWPTFWATAEERGTLHYKFRDRVRKTYRGRGTGLRPEEKAEIERQGVWANGLEIYPPKEKREFVQNLLSLRGAERAVLINDNGVLYTMSAPYMGFSHRYNLSELHRLNGADGPMLACRVQVLPTYESLAAFKEQSAFYHILSRMYAAGSGSACQGSMGWTAQPLEHPFLMAFHRPQAMQAEHERENDKVESLRPDVRQMLLMTWGASDPQSWQVYLRLKDASAEFIAQLAAYYRQHFPALAEGAEGHAAEAYRLIIDSLIYNPARIDGADYKLLGNKAIPAQGVRDDDSPAAIARAFNHYYRTERGGSSSPAAIAAALYTRQDVKEIEVLVKAMRQRWLLSAQENARRRNEPEPTELLPLPSEIVLASLGDVVLMDLIAREGGDFKAPTNHFGKTPLMYAAQADDAVSVRYLIAADADINARTKSTDRCNALRQDHRSALMYAAENAGEEVIRLLVGAGADTSVKDSQGNGLQWYLARNQILGDAAKARMAAVLGPPQPLSR</sequence>
<proteinExistence type="predicted"/>
<dbReference type="PROSITE" id="PS50297">
    <property type="entry name" value="ANK_REP_REGION"/>
    <property type="match status" value="2"/>
</dbReference>
<protein>
    <submittedName>
        <fullName evidence="5">Ankyrin repeat domain-containing protein</fullName>
    </submittedName>
</protein>
<feature type="repeat" description="ANK" evidence="3">
    <location>
        <begin position="524"/>
        <end position="556"/>
    </location>
</feature>
<dbReference type="SMART" id="SM00248">
    <property type="entry name" value="ANK"/>
    <property type="match status" value="2"/>
</dbReference>
<dbReference type="EMBL" id="CP116805">
    <property type="protein sequence ID" value="WCL54894.1"/>
    <property type="molecule type" value="Genomic_DNA"/>
</dbReference>
<dbReference type="PANTHER" id="PTHR24189">
    <property type="entry name" value="MYOTROPHIN"/>
    <property type="match status" value="1"/>
</dbReference>
<feature type="chain" id="PRO_5042024038" evidence="4">
    <location>
        <begin position="25"/>
        <end position="634"/>
    </location>
</feature>
<evidence type="ECO:0000256" key="1">
    <source>
        <dbReference type="ARBA" id="ARBA00022737"/>
    </source>
</evidence>
<dbReference type="PANTHER" id="PTHR24189:SF50">
    <property type="entry name" value="ANKYRIN REPEAT AND SOCS BOX PROTEIN 2"/>
    <property type="match status" value="1"/>
</dbReference>
<dbReference type="InterPro" id="IPR002110">
    <property type="entry name" value="Ankyrin_rpt"/>
</dbReference>
<dbReference type="Gene3D" id="1.25.40.20">
    <property type="entry name" value="Ankyrin repeat-containing domain"/>
    <property type="match status" value="1"/>
</dbReference>
<feature type="repeat" description="ANK" evidence="3">
    <location>
        <begin position="567"/>
        <end position="599"/>
    </location>
</feature>
<evidence type="ECO:0000313" key="5">
    <source>
        <dbReference type="EMBL" id="WCL54894.1"/>
    </source>
</evidence>
<keyword evidence="1" id="KW-0677">Repeat</keyword>
<dbReference type="PROSITE" id="PS51257">
    <property type="entry name" value="PROKAR_LIPOPROTEIN"/>
    <property type="match status" value="1"/>
</dbReference>
<dbReference type="Proteomes" id="UP001217500">
    <property type="component" value="Chromosome"/>
</dbReference>
<accession>A0AAE9XWV2</accession>
<dbReference type="AlphaFoldDB" id="A0AAE9XWV2"/>
<evidence type="ECO:0000256" key="3">
    <source>
        <dbReference type="PROSITE-ProRule" id="PRU00023"/>
    </source>
</evidence>
<evidence type="ECO:0000313" key="6">
    <source>
        <dbReference type="Proteomes" id="UP001217500"/>
    </source>
</evidence>
<name>A0AAE9XWV2_9PROT</name>
<feature type="signal peptide" evidence="4">
    <location>
        <begin position="1"/>
        <end position="24"/>
    </location>
</feature>
<reference evidence="5" key="1">
    <citation type="submission" date="2023-01" db="EMBL/GenBank/DDBJ databases">
        <title>The genome sequence of Kordiimonadaceae bacterium 6D33.</title>
        <authorList>
            <person name="Liu Y."/>
        </authorList>
    </citation>
    <scope>NUCLEOTIDE SEQUENCE</scope>
    <source>
        <strain evidence="5">6D33</strain>
    </source>
</reference>
<keyword evidence="4" id="KW-0732">Signal</keyword>